<keyword evidence="3" id="KW-1185">Reference proteome</keyword>
<name>A0A317MTA5_9GAMM</name>
<dbReference type="Pfam" id="PF06282">
    <property type="entry name" value="DUF1036"/>
    <property type="match status" value="1"/>
</dbReference>
<reference evidence="2 3" key="1">
    <citation type="submission" date="2018-05" db="EMBL/GenBank/DDBJ databases">
        <title>Genomic Encyclopedia of Type Strains, Phase IV (KMG-IV): sequencing the most valuable type-strain genomes for metagenomic binning, comparative biology and taxonomic classification.</title>
        <authorList>
            <person name="Goeker M."/>
        </authorList>
    </citation>
    <scope>NUCLEOTIDE SEQUENCE [LARGE SCALE GENOMIC DNA]</scope>
    <source>
        <strain evidence="2 3">DSM 23606</strain>
    </source>
</reference>
<evidence type="ECO:0000256" key="1">
    <source>
        <dbReference type="SAM" id="SignalP"/>
    </source>
</evidence>
<comment type="caution">
    <text evidence="2">The sequence shown here is derived from an EMBL/GenBank/DDBJ whole genome shotgun (WGS) entry which is preliminary data.</text>
</comment>
<organism evidence="2 3">
    <name type="scientific">Plasticicumulans acidivorans</name>
    <dbReference type="NCBI Taxonomy" id="886464"/>
    <lineage>
        <taxon>Bacteria</taxon>
        <taxon>Pseudomonadati</taxon>
        <taxon>Pseudomonadota</taxon>
        <taxon>Gammaproteobacteria</taxon>
        <taxon>Candidatus Competibacteraceae</taxon>
        <taxon>Plasticicumulans</taxon>
    </lineage>
</organism>
<sequence>MTLLRSTLGIALCTLLCASAQAELRVCNKTGYQASVAVGYQDGKKWVSEGWWNIDGGKCAVVVQGKLRYHNYYLYATHEIGGGWGGDYYFCTSAKSFTIVGDKNCDDRGYDRNGFYKVDTGDSTSHTANLTDE</sequence>
<dbReference type="InterPro" id="IPR009380">
    <property type="entry name" value="DUF1036"/>
</dbReference>
<dbReference type="AlphaFoldDB" id="A0A317MTA5"/>
<gene>
    <name evidence="2" type="ORF">C7443_10860</name>
</gene>
<evidence type="ECO:0000313" key="2">
    <source>
        <dbReference type="EMBL" id="PWV60131.1"/>
    </source>
</evidence>
<proteinExistence type="predicted"/>
<evidence type="ECO:0000313" key="3">
    <source>
        <dbReference type="Proteomes" id="UP000246569"/>
    </source>
</evidence>
<dbReference type="OrthoDB" id="9806840at2"/>
<keyword evidence="1" id="KW-0732">Signal</keyword>
<dbReference type="EMBL" id="QGTJ01000008">
    <property type="protein sequence ID" value="PWV60131.1"/>
    <property type="molecule type" value="Genomic_DNA"/>
</dbReference>
<feature type="chain" id="PRO_5016290336" evidence="1">
    <location>
        <begin position="23"/>
        <end position="133"/>
    </location>
</feature>
<dbReference type="RefSeq" id="WP_110019240.1">
    <property type="nucleotide sequence ID" value="NZ_QGTJ01000008.1"/>
</dbReference>
<protein>
    <submittedName>
        <fullName evidence="2">Putative membrane protein</fullName>
    </submittedName>
</protein>
<dbReference type="Proteomes" id="UP000246569">
    <property type="component" value="Unassembled WGS sequence"/>
</dbReference>
<feature type="signal peptide" evidence="1">
    <location>
        <begin position="1"/>
        <end position="22"/>
    </location>
</feature>
<accession>A0A317MTA5</accession>